<accession>A0A381YAV5</accession>
<organism evidence="2">
    <name type="scientific">marine metagenome</name>
    <dbReference type="NCBI Taxonomy" id="408172"/>
    <lineage>
        <taxon>unclassified sequences</taxon>
        <taxon>metagenomes</taxon>
        <taxon>ecological metagenomes</taxon>
    </lineage>
</organism>
<feature type="transmembrane region" description="Helical" evidence="1">
    <location>
        <begin position="156"/>
        <end position="173"/>
    </location>
</feature>
<dbReference type="AlphaFoldDB" id="A0A381YAV5"/>
<name>A0A381YAV5_9ZZZZ</name>
<keyword evidence="1" id="KW-0472">Membrane</keyword>
<sequence>MPAGYLARTDGSILVDVDSTTPGGVASIALMNEKSQDSPTSSPGIRLQTRRLKNEWSIEDVAADLNLRIEVIAALEADDYSKLPERTYVRGYLRAYARLLGIHEDEVLEDLPEIQRARGGLGSVLPVMGGAALRSAQDVPKTAVFKPAPRNWVRPTLWSVLVVVLILLAWWVSGLRPSTVNGYSSASDTNQEGRTTTVTLSVGNAAVTGKSGN</sequence>
<dbReference type="InterPro" id="IPR050400">
    <property type="entry name" value="Bact_Cytoskel_RodZ"/>
</dbReference>
<proteinExistence type="predicted"/>
<dbReference type="PANTHER" id="PTHR34475">
    <property type="match status" value="1"/>
</dbReference>
<gene>
    <name evidence="2" type="ORF">METZ01_LOCUS126978</name>
</gene>
<dbReference type="Gene3D" id="1.10.260.40">
    <property type="entry name" value="lambda repressor-like DNA-binding domains"/>
    <property type="match status" value="1"/>
</dbReference>
<evidence type="ECO:0000313" key="2">
    <source>
        <dbReference type="EMBL" id="SVA74124.1"/>
    </source>
</evidence>
<keyword evidence="1" id="KW-0812">Transmembrane</keyword>
<protein>
    <recommendedName>
        <fullName evidence="3">HTH cro/C1-type domain-containing protein</fullName>
    </recommendedName>
</protein>
<reference evidence="2" key="1">
    <citation type="submission" date="2018-05" db="EMBL/GenBank/DDBJ databases">
        <authorList>
            <person name="Lanie J.A."/>
            <person name="Ng W.-L."/>
            <person name="Kazmierczak K.M."/>
            <person name="Andrzejewski T.M."/>
            <person name="Davidsen T.M."/>
            <person name="Wayne K.J."/>
            <person name="Tettelin H."/>
            <person name="Glass J.I."/>
            <person name="Rusch D."/>
            <person name="Podicherti R."/>
            <person name="Tsui H.-C.T."/>
            <person name="Winkler M.E."/>
        </authorList>
    </citation>
    <scope>NUCLEOTIDE SEQUENCE</scope>
</reference>
<evidence type="ECO:0000256" key="1">
    <source>
        <dbReference type="SAM" id="Phobius"/>
    </source>
</evidence>
<keyword evidence="1" id="KW-1133">Transmembrane helix</keyword>
<dbReference type="EMBL" id="UINC01017785">
    <property type="protein sequence ID" value="SVA74124.1"/>
    <property type="molecule type" value="Genomic_DNA"/>
</dbReference>
<dbReference type="Pfam" id="PF13413">
    <property type="entry name" value="HTH_25"/>
    <property type="match status" value="1"/>
</dbReference>
<evidence type="ECO:0008006" key="3">
    <source>
        <dbReference type="Google" id="ProtNLM"/>
    </source>
</evidence>
<dbReference type="PANTHER" id="PTHR34475:SF1">
    <property type="entry name" value="CYTOSKELETON PROTEIN RODZ"/>
    <property type="match status" value="1"/>
</dbReference>
<dbReference type="InterPro" id="IPR010982">
    <property type="entry name" value="Lambda_DNA-bd_dom_sf"/>
</dbReference>
<dbReference type="GO" id="GO:0003677">
    <property type="term" value="F:DNA binding"/>
    <property type="evidence" value="ECO:0007669"/>
    <property type="project" value="InterPro"/>
</dbReference>